<dbReference type="EMBL" id="UINC01197109">
    <property type="protein sequence ID" value="SVE14420.1"/>
    <property type="molecule type" value="Genomic_DNA"/>
</dbReference>
<reference evidence="2" key="1">
    <citation type="submission" date="2018-05" db="EMBL/GenBank/DDBJ databases">
        <authorList>
            <person name="Lanie J.A."/>
            <person name="Ng W.-L."/>
            <person name="Kazmierczak K.M."/>
            <person name="Andrzejewski T.M."/>
            <person name="Davidsen T.M."/>
            <person name="Wayne K.J."/>
            <person name="Tettelin H."/>
            <person name="Glass J.I."/>
            <person name="Rusch D."/>
            <person name="Podicherti R."/>
            <person name="Tsui H.-C.T."/>
            <person name="Winkler M.E."/>
        </authorList>
    </citation>
    <scope>NUCLEOTIDE SEQUENCE</scope>
</reference>
<protein>
    <submittedName>
        <fullName evidence="2">Uncharacterized protein</fullName>
    </submittedName>
</protein>
<keyword evidence="1" id="KW-1133">Transmembrane helix</keyword>
<dbReference type="AlphaFoldDB" id="A0A383B3Q3"/>
<organism evidence="2">
    <name type="scientific">marine metagenome</name>
    <dbReference type="NCBI Taxonomy" id="408172"/>
    <lineage>
        <taxon>unclassified sequences</taxon>
        <taxon>metagenomes</taxon>
        <taxon>ecological metagenomes</taxon>
    </lineage>
</organism>
<proteinExistence type="predicted"/>
<keyword evidence="1" id="KW-0472">Membrane</keyword>
<feature type="non-terminal residue" evidence="2">
    <location>
        <position position="64"/>
    </location>
</feature>
<name>A0A383B3Q3_9ZZZZ</name>
<sequence>MNRQVAVPLVGFLRTWVLNVVISNVPWTAVRHSYYRRVCGISIGEGTTIWSGVRFTGGAMNRIR</sequence>
<accession>A0A383B3Q3</accession>
<evidence type="ECO:0000313" key="2">
    <source>
        <dbReference type="EMBL" id="SVE14420.1"/>
    </source>
</evidence>
<keyword evidence="1" id="KW-0812">Transmembrane</keyword>
<evidence type="ECO:0000256" key="1">
    <source>
        <dbReference type="SAM" id="Phobius"/>
    </source>
</evidence>
<feature type="transmembrane region" description="Helical" evidence="1">
    <location>
        <begin position="6"/>
        <end position="27"/>
    </location>
</feature>
<gene>
    <name evidence="2" type="ORF">METZ01_LOCUS467274</name>
</gene>